<organism evidence="3 4">
    <name type="scientific">Collybia nuda</name>
    <dbReference type="NCBI Taxonomy" id="64659"/>
    <lineage>
        <taxon>Eukaryota</taxon>
        <taxon>Fungi</taxon>
        <taxon>Dikarya</taxon>
        <taxon>Basidiomycota</taxon>
        <taxon>Agaricomycotina</taxon>
        <taxon>Agaricomycetes</taxon>
        <taxon>Agaricomycetidae</taxon>
        <taxon>Agaricales</taxon>
        <taxon>Tricholomatineae</taxon>
        <taxon>Clitocybaceae</taxon>
        <taxon>Collybia</taxon>
    </lineage>
</organism>
<sequence>MVTYIQQAPPVRTRAVKLLLATTPTVQSTDSECQTTVSILSIPNIKIRPTPQRSFSQYFVCKDKLTDVKSSPLCNNSPSSRSCTKTKTYYQFALTQLMGLLLRFAFLLSILKT</sequence>
<gene>
    <name evidence="2" type="ORF">BDZ94DRAFT_637596</name>
    <name evidence="3" type="ORF">BDZ94DRAFT_981144</name>
</gene>
<evidence type="ECO:0000313" key="3">
    <source>
        <dbReference type="EMBL" id="KAF9467723.1"/>
    </source>
</evidence>
<protein>
    <submittedName>
        <fullName evidence="3">Uncharacterized protein</fullName>
    </submittedName>
</protein>
<dbReference type="AlphaFoldDB" id="A0A9P6CPI8"/>
<evidence type="ECO:0000313" key="2">
    <source>
        <dbReference type="EMBL" id="KAF9463288.1"/>
    </source>
</evidence>
<reference evidence="3" key="1">
    <citation type="submission" date="2020-11" db="EMBL/GenBank/DDBJ databases">
        <authorList>
            <consortium name="DOE Joint Genome Institute"/>
            <person name="Ahrendt S."/>
            <person name="Riley R."/>
            <person name="Andreopoulos W."/>
            <person name="Labutti K."/>
            <person name="Pangilinan J."/>
            <person name="Ruiz-Duenas F.J."/>
            <person name="Barrasa J.M."/>
            <person name="Sanchez-Garcia M."/>
            <person name="Camarero S."/>
            <person name="Miyauchi S."/>
            <person name="Serrano A."/>
            <person name="Linde D."/>
            <person name="Babiker R."/>
            <person name="Drula E."/>
            <person name="Ayuso-Fernandez I."/>
            <person name="Pacheco R."/>
            <person name="Padilla G."/>
            <person name="Ferreira P."/>
            <person name="Barriuso J."/>
            <person name="Kellner H."/>
            <person name="Castanera R."/>
            <person name="Alfaro M."/>
            <person name="Ramirez L."/>
            <person name="Pisabarro A.G."/>
            <person name="Kuo A."/>
            <person name="Tritt A."/>
            <person name="Lipzen A."/>
            <person name="He G."/>
            <person name="Yan M."/>
            <person name="Ng V."/>
            <person name="Cullen D."/>
            <person name="Martin F."/>
            <person name="Rosso M.-N."/>
            <person name="Henrissat B."/>
            <person name="Hibbett D."/>
            <person name="Martinez A.T."/>
            <person name="Grigoriev I.V."/>
        </authorList>
    </citation>
    <scope>NUCLEOTIDE SEQUENCE</scope>
    <source>
        <strain evidence="3">CBS 247.69</strain>
    </source>
</reference>
<keyword evidence="1" id="KW-0472">Membrane</keyword>
<comment type="caution">
    <text evidence="3">The sequence shown here is derived from an EMBL/GenBank/DDBJ whole genome shotgun (WGS) entry which is preliminary data.</text>
</comment>
<evidence type="ECO:0000313" key="4">
    <source>
        <dbReference type="Proteomes" id="UP000807353"/>
    </source>
</evidence>
<dbReference type="Proteomes" id="UP000807353">
    <property type="component" value="Unassembled WGS sequence"/>
</dbReference>
<evidence type="ECO:0000256" key="1">
    <source>
        <dbReference type="SAM" id="Phobius"/>
    </source>
</evidence>
<dbReference type="EMBL" id="MU150236">
    <property type="protein sequence ID" value="KAF9467723.1"/>
    <property type="molecule type" value="Genomic_DNA"/>
</dbReference>
<keyword evidence="1" id="KW-1133">Transmembrane helix</keyword>
<feature type="transmembrane region" description="Helical" evidence="1">
    <location>
        <begin position="89"/>
        <end position="111"/>
    </location>
</feature>
<keyword evidence="4" id="KW-1185">Reference proteome</keyword>
<proteinExistence type="predicted"/>
<accession>A0A9P6CPI8</accession>
<name>A0A9P6CPI8_9AGAR</name>
<dbReference type="EMBL" id="MU150264">
    <property type="protein sequence ID" value="KAF9463288.1"/>
    <property type="molecule type" value="Genomic_DNA"/>
</dbReference>
<keyword evidence="1" id="KW-0812">Transmembrane</keyword>